<accession>A0A2W1L817</accession>
<dbReference type="EMBL" id="QKRB01000041">
    <property type="protein sequence ID" value="PZD96298.1"/>
    <property type="molecule type" value="Genomic_DNA"/>
</dbReference>
<name>A0A2W1L817_9BACL</name>
<dbReference type="RefSeq" id="WP_111146296.1">
    <property type="nucleotide sequence ID" value="NZ_QKRB01000041.1"/>
</dbReference>
<gene>
    <name evidence="2" type="ORF">DNH61_08880</name>
</gene>
<feature type="domain" description="Methyltransferase type 11" evidence="1">
    <location>
        <begin position="52"/>
        <end position="138"/>
    </location>
</feature>
<dbReference type="InterPro" id="IPR052939">
    <property type="entry name" value="23S_rRNA_MeTrnsfrase_RlmA"/>
</dbReference>
<dbReference type="SUPFAM" id="SSF53335">
    <property type="entry name" value="S-adenosyl-L-methionine-dependent methyltransferases"/>
    <property type="match status" value="1"/>
</dbReference>
<dbReference type="GO" id="GO:0032259">
    <property type="term" value="P:methylation"/>
    <property type="evidence" value="ECO:0007669"/>
    <property type="project" value="UniProtKB-KW"/>
</dbReference>
<dbReference type="GO" id="GO:0008757">
    <property type="term" value="F:S-adenosylmethionine-dependent methyltransferase activity"/>
    <property type="evidence" value="ECO:0007669"/>
    <property type="project" value="InterPro"/>
</dbReference>
<keyword evidence="3" id="KW-1185">Reference proteome</keyword>
<dbReference type="Proteomes" id="UP000249522">
    <property type="component" value="Unassembled WGS sequence"/>
</dbReference>
<proteinExistence type="predicted"/>
<dbReference type="InterPro" id="IPR029063">
    <property type="entry name" value="SAM-dependent_MTases_sf"/>
</dbReference>
<dbReference type="PANTHER" id="PTHR43460:SF1">
    <property type="entry name" value="METHYLTRANSFERASE TYPE 11 DOMAIN-CONTAINING PROTEIN"/>
    <property type="match status" value="1"/>
</dbReference>
<dbReference type="Pfam" id="PF08241">
    <property type="entry name" value="Methyltransf_11"/>
    <property type="match status" value="1"/>
</dbReference>
<dbReference type="OrthoDB" id="9795864at2"/>
<keyword evidence="2" id="KW-0489">Methyltransferase</keyword>
<evidence type="ECO:0000259" key="1">
    <source>
        <dbReference type="Pfam" id="PF08241"/>
    </source>
</evidence>
<organism evidence="2 3">
    <name type="scientific">Paenibacillus sambharensis</name>
    <dbReference type="NCBI Taxonomy" id="1803190"/>
    <lineage>
        <taxon>Bacteria</taxon>
        <taxon>Bacillati</taxon>
        <taxon>Bacillota</taxon>
        <taxon>Bacilli</taxon>
        <taxon>Bacillales</taxon>
        <taxon>Paenibacillaceae</taxon>
        <taxon>Paenibacillus</taxon>
    </lineage>
</organism>
<comment type="caution">
    <text evidence="2">The sequence shown here is derived from an EMBL/GenBank/DDBJ whole genome shotgun (WGS) entry which is preliminary data.</text>
</comment>
<dbReference type="AlphaFoldDB" id="A0A2W1L817"/>
<evidence type="ECO:0000313" key="3">
    <source>
        <dbReference type="Proteomes" id="UP000249522"/>
    </source>
</evidence>
<dbReference type="InterPro" id="IPR013216">
    <property type="entry name" value="Methyltransf_11"/>
</dbReference>
<protein>
    <submittedName>
        <fullName evidence="2">SAM-dependent methyltransferase</fullName>
    </submittedName>
</protein>
<keyword evidence="2" id="KW-0808">Transferase</keyword>
<dbReference type="PANTHER" id="PTHR43460">
    <property type="entry name" value="METHYLTRANSFERASE"/>
    <property type="match status" value="1"/>
</dbReference>
<sequence>MTEFMKQWLLEEQRTFEGWNFDFFEGRVDEDPLPWDYRELVLASMTGDKTMLDMGTGGGEFLVSLSPPRERTFATEAYPPNYELCRHKLPAYGIAVSFIENDEELPYDSNFFDLVINRHEAYSPQEVQRVLKPGGMFITQQVGGWNNRELSSCLLGDEAAKADEEWKLERASEKLIEAGFTIVQSAEAFPVIRFRDIGALVYYAKIIEWEFPGFSVERCYDRLTSLQEKLERRGYVESMEHRFMIVARKLLRKASQIQ</sequence>
<dbReference type="Gene3D" id="3.40.50.150">
    <property type="entry name" value="Vaccinia Virus protein VP39"/>
    <property type="match status" value="1"/>
</dbReference>
<reference evidence="2 3" key="1">
    <citation type="submission" date="2018-06" db="EMBL/GenBank/DDBJ databases">
        <title>Paenibacillus imtechensis sp. nov.</title>
        <authorList>
            <person name="Pinnaka A.K."/>
            <person name="Singh H."/>
            <person name="Kaur M."/>
        </authorList>
    </citation>
    <scope>NUCLEOTIDE SEQUENCE [LARGE SCALE GENOMIC DNA]</scope>
    <source>
        <strain evidence="2 3">SMB1</strain>
    </source>
</reference>
<evidence type="ECO:0000313" key="2">
    <source>
        <dbReference type="EMBL" id="PZD96298.1"/>
    </source>
</evidence>